<gene>
    <name evidence="1" type="ORF">SCALOS_LOCUS737</name>
</gene>
<accession>A0ACA9JYY5</accession>
<sequence>MPTIAATLSFPGPDKVIDFDDATFLMKIETLPQPNHARVFFLDDDPLEECEKVPKGIICNDITNNISNPPMPGTQPEYFVVNLPNKYEFLYDGKKICTLVPEMKRYTIHNHNKTENVKKYEKHKRLNKAAETLLREMKRKNRQITLDNLEFLAQGLYAFQSKSQANFCDYIA</sequence>
<name>A0ACA9JYY5_9GLOM</name>
<dbReference type="Proteomes" id="UP000789860">
    <property type="component" value="Unassembled WGS sequence"/>
</dbReference>
<protein>
    <submittedName>
        <fullName evidence="1">2475_t:CDS:1</fullName>
    </submittedName>
</protein>
<proteinExistence type="predicted"/>
<organism evidence="1 2">
    <name type="scientific">Scutellospora calospora</name>
    <dbReference type="NCBI Taxonomy" id="85575"/>
    <lineage>
        <taxon>Eukaryota</taxon>
        <taxon>Fungi</taxon>
        <taxon>Fungi incertae sedis</taxon>
        <taxon>Mucoromycota</taxon>
        <taxon>Glomeromycotina</taxon>
        <taxon>Glomeromycetes</taxon>
        <taxon>Diversisporales</taxon>
        <taxon>Gigasporaceae</taxon>
        <taxon>Scutellospora</taxon>
    </lineage>
</organism>
<evidence type="ECO:0000313" key="2">
    <source>
        <dbReference type="Proteomes" id="UP000789860"/>
    </source>
</evidence>
<reference evidence="1" key="1">
    <citation type="submission" date="2021-06" db="EMBL/GenBank/DDBJ databases">
        <authorList>
            <person name="Kallberg Y."/>
            <person name="Tangrot J."/>
            <person name="Rosling A."/>
        </authorList>
    </citation>
    <scope>NUCLEOTIDE SEQUENCE</scope>
    <source>
        <strain evidence="1">AU212A</strain>
    </source>
</reference>
<evidence type="ECO:0000313" key="1">
    <source>
        <dbReference type="EMBL" id="CAG8442802.1"/>
    </source>
</evidence>
<keyword evidence="2" id="KW-1185">Reference proteome</keyword>
<dbReference type="EMBL" id="CAJVPM010000377">
    <property type="protein sequence ID" value="CAG8442802.1"/>
    <property type="molecule type" value="Genomic_DNA"/>
</dbReference>
<comment type="caution">
    <text evidence="1">The sequence shown here is derived from an EMBL/GenBank/DDBJ whole genome shotgun (WGS) entry which is preliminary data.</text>
</comment>